<sequence length="86" mass="9064">MSEPPSVPSAHPVSDYVEDGARIAAILFVWGAIAAFFTYGMANVGSTGSLLETLGPQIGTVLALAGVLNAVLFVLYRAVDYRQGYE</sequence>
<dbReference type="RefSeq" id="WP_066380078.1">
    <property type="nucleotide sequence ID" value="NZ_LTAZ01000003.1"/>
</dbReference>
<proteinExistence type="predicted"/>
<dbReference type="PATRIC" id="fig|1008153.3.peg.930"/>
<dbReference type="EMBL" id="LTAZ01000003">
    <property type="protein sequence ID" value="KYH27034.1"/>
    <property type="molecule type" value="Genomic_DNA"/>
</dbReference>
<reference evidence="2 3" key="1">
    <citation type="submission" date="2016-02" db="EMBL/GenBank/DDBJ databases">
        <title>Genome sequence of Halalkalicoccus paucihalophilus DSM 24557.</title>
        <authorList>
            <person name="Poehlein A."/>
            <person name="Daniel R."/>
        </authorList>
    </citation>
    <scope>NUCLEOTIDE SEQUENCE [LARGE SCALE GENOMIC DNA]</scope>
    <source>
        <strain evidence="2 3">DSM 24557</strain>
    </source>
</reference>
<keyword evidence="3" id="KW-1185">Reference proteome</keyword>
<evidence type="ECO:0000256" key="1">
    <source>
        <dbReference type="SAM" id="Phobius"/>
    </source>
</evidence>
<gene>
    <name evidence="2" type="ORF">HAPAU_09240</name>
</gene>
<organism evidence="2 3">
    <name type="scientific">Halalkalicoccus paucihalophilus</name>
    <dbReference type="NCBI Taxonomy" id="1008153"/>
    <lineage>
        <taxon>Archaea</taxon>
        <taxon>Methanobacteriati</taxon>
        <taxon>Methanobacteriota</taxon>
        <taxon>Stenosarchaea group</taxon>
        <taxon>Halobacteria</taxon>
        <taxon>Halobacteriales</taxon>
        <taxon>Halococcaceae</taxon>
        <taxon>Halalkalicoccus</taxon>
    </lineage>
</organism>
<dbReference type="AlphaFoldDB" id="A0A151AHD6"/>
<evidence type="ECO:0000313" key="3">
    <source>
        <dbReference type="Proteomes" id="UP000075321"/>
    </source>
</evidence>
<keyword evidence="1" id="KW-0472">Membrane</keyword>
<feature type="transmembrane region" description="Helical" evidence="1">
    <location>
        <begin position="21"/>
        <end position="42"/>
    </location>
</feature>
<protein>
    <submittedName>
        <fullName evidence="2">Uncharacterized protein</fullName>
    </submittedName>
</protein>
<accession>A0A151AHD6</accession>
<dbReference type="OrthoDB" id="230585at2157"/>
<feature type="transmembrane region" description="Helical" evidence="1">
    <location>
        <begin position="54"/>
        <end position="76"/>
    </location>
</feature>
<evidence type="ECO:0000313" key="2">
    <source>
        <dbReference type="EMBL" id="KYH27034.1"/>
    </source>
</evidence>
<keyword evidence="1" id="KW-0812">Transmembrane</keyword>
<dbReference type="Proteomes" id="UP000075321">
    <property type="component" value="Unassembled WGS sequence"/>
</dbReference>
<keyword evidence="1" id="KW-1133">Transmembrane helix</keyword>
<name>A0A151AHD6_9EURY</name>
<comment type="caution">
    <text evidence="2">The sequence shown here is derived from an EMBL/GenBank/DDBJ whole genome shotgun (WGS) entry which is preliminary data.</text>
</comment>